<feature type="domain" description="Fungal-type protein kinase" evidence="1">
    <location>
        <begin position="348"/>
        <end position="475"/>
    </location>
</feature>
<evidence type="ECO:0000259" key="1">
    <source>
        <dbReference type="Pfam" id="PF17667"/>
    </source>
</evidence>
<accession>A0A8H5EV56</accession>
<dbReference type="AlphaFoldDB" id="A0A8H5EV56"/>
<evidence type="ECO:0000313" key="2">
    <source>
        <dbReference type="EMBL" id="KAF5313574.1"/>
    </source>
</evidence>
<dbReference type="OrthoDB" id="5569250at2759"/>
<proteinExistence type="predicted"/>
<comment type="caution">
    <text evidence="2">The sequence shown here is derived from an EMBL/GenBank/DDBJ whole genome shotgun (WGS) entry which is preliminary data.</text>
</comment>
<evidence type="ECO:0000313" key="3">
    <source>
        <dbReference type="Proteomes" id="UP000541558"/>
    </source>
</evidence>
<dbReference type="EMBL" id="JAACJK010000223">
    <property type="protein sequence ID" value="KAF5313574.1"/>
    <property type="molecule type" value="Genomic_DNA"/>
</dbReference>
<dbReference type="InterPro" id="IPR040976">
    <property type="entry name" value="Pkinase_fungal"/>
</dbReference>
<organism evidence="2 3">
    <name type="scientific">Ephemerocybe angulata</name>
    <dbReference type="NCBI Taxonomy" id="980116"/>
    <lineage>
        <taxon>Eukaryota</taxon>
        <taxon>Fungi</taxon>
        <taxon>Dikarya</taxon>
        <taxon>Basidiomycota</taxon>
        <taxon>Agaricomycotina</taxon>
        <taxon>Agaricomycetes</taxon>
        <taxon>Agaricomycetidae</taxon>
        <taxon>Agaricales</taxon>
        <taxon>Agaricineae</taxon>
        <taxon>Psathyrellaceae</taxon>
        <taxon>Ephemerocybe</taxon>
    </lineage>
</organism>
<dbReference type="PANTHER" id="PTHR38248:SF2">
    <property type="entry name" value="FUNK1 11"/>
    <property type="match status" value="1"/>
</dbReference>
<dbReference type="Pfam" id="PF17667">
    <property type="entry name" value="Pkinase_fungal"/>
    <property type="match status" value="1"/>
</dbReference>
<reference evidence="2 3" key="1">
    <citation type="journal article" date="2020" name="ISME J.">
        <title>Uncovering the hidden diversity of litter-decomposition mechanisms in mushroom-forming fungi.</title>
        <authorList>
            <person name="Floudas D."/>
            <person name="Bentzer J."/>
            <person name="Ahren D."/>
            <person name="Johansson T."/>
            <person name="Persson P."/>
            <person name="Tunlid A."/>
        </authorList>
    </citation>
    <scope>NUCLEOTIDE SEQUENCE [LARGE SCALE GENOMIC DNA]</scope>
    <source>
        <strain evidence="2 3">CBS 175.51</strain>
    </source>
</reference>
<protein>
    <recommendedName>
        <fullName evidence="1">Fungal-type protein kinase domain-containing protein</fullName>
    </recommendedName>
</protein>
<name>A0A8H5EV56_9AGAR</name>
<keyword evidence="3" id="KW-1185">Reference proteome</keyword>
<sequence length="604" mass="67743">MMTRPDTPNSRRCYSPCSSNFSEHSYYTTNENDSTLILEENLADSIHTDVDLLEFVKIISGLDRTVSERVLSLPFSLDDSEVNCYKTEGSLRQASLAAIIQKLFYAVQEGLKIRSEFLTQLMWPPTCGDKSAVMITCGSAGTTNSTILNWRHTAKCIPEILHQAELAGVAPGPILASNGGDCPIAVTCAQASSQPNDISLLAAKRRRSVSIDSTLDEHIEKRQRIVDYKVEEIRTVDSFLQLASLASTYLASTTRLWVSGLVVDKDCKVTAAYYDRQLVVYSAPFHFDEDPAKLAVVVYAMSYGCRKADLDQHLSASHLPVADPGANVTELCAQLSFPCLKLGHPTSHEPRRVLRIIAAPYYQKLWEAGSVENFQKVWLECVYAHHEAWQRSGALHQDLSEHTLQVLHLNGEMQGILKDWDTSPIPKIPARLSPTYIPAGTPIFMAREMLAPFVSNPTHWYRHNLEAFFYILVWAAVHYDMELKTRDEDVHPSLRYWALNENDASYNLQSIAISKLTFVVPGISNLATLAFRFIRRKPGFEPLLEEWILPLRKLLNKARKSIEEGLVESEEGLVESTPQYDHSTCGGQLTFETFMATLGIQAQK</sequence>
<dbReference type="PANTHER" id="PTHR38248">
    <property type="entry name" value="FUNK1 6"/>
    <property type="match status" value="1"/>
</dbReference>
<dbReference type="Proteomes" id="UP000541558">
    <property type="component" value="Unassembled WGS sequence"/>
</dbReference>
<gene>
    <name evidence="2" type="ORF">D9611_010171</name>
</gene>